<dbReference type="EMBL" id="LSYS01006902">
    <property type="protein sequence ID" value="OPJ72725.1"/>
    <property type="molecule type" value="Genomic_DNA"/>
</dbReference>
<name>A0A1V4JL03_PATFA</name>
<accession>A0A1V4JL03</accession>
<keyword evidence="3" id="KW-1185">Reference proteome</keyword>
<organism evidence="2 3">
    <name type="scientific">Patagioenas fasciata monilis</name>
    <dbReference type="NCBI Taxonomy" id="372326"/>
    <lineage>
        <taxon>Eukaryota</taxon>
        <taxon>Metazoa</taxon>
        <taxon>Chordata</taxon>
        <taxon>Craniata</taxon>
        <taxon>Vertebrata</taxon>
        <taxon>Euteleostomi</taxon>
        <taxon>Archelosauria</taxon>
        <taxon>Archosauria</taxon>
        <taxon>Dinosauria</taxon>
        <taxon>Saurischia</taxon>
        <taxon>Theropoda</taxon>
        <taxon>Coelurosauria</taxon>
        <taxon>Aves</taxon>
        <taxon>Neognathae</taxon>
        <taxon>Neoaves</taxon>
        <taxon>Columbimorphae</taxon>
        <taxon>Columbiformes</taxon>
        <taxon>Columbidae</taxon>
        <taxon>Patagioenas</taxon>
    </lineage>
</organism>
<dbReference type="AlphaFoldDB" id="A0A1V4JL03"/>
<dbReference type="Proteomes" id="UP000190648">
    <property type="component" value="Unassembled WGS sequence"/>
</dbReference>
<feature type="region of interest" description="Disordered" evidence="1">
    <location>
        <begin position="1"/>
        <end position="79"/>
    </location>
</feature>
<sequence length="79" mass="8487">MAFLSSRRLQDAQPGVQFAKSPNLAREPALGASTRRRRKAGQGEARAPPCPRTHRRPHHSAPSPAGGSAGDRLLLPRCP</sequence>
<evidence type="ECO:0000313" key="2">
    <source>
        <dbReference type="EMBL" id="OPJ72725.1"/>
    </source>
</evidence>
<gene>
    <name evidence="2" type="ORF">AV530_005243</name>
</gene>
<comment type="caution">
    <text evidence="2">The sequence shown here is derived from an EMBL/GenBank/DDBJ whole genome shotgun (WGS) entry which is preliminary data.</text>
</comment>
<reference evidence="2 3" key="1">
    <citation type="submission" date="2016-02" db="EMBL/GenBank/DDBJ databases">
        <title>Band-tailed pigeon sequencing and assembly.</title>
        <authorList>
            <person name="Soares A.E."/>
            <person name="Novak B.J."/>
            <person name="Rice E.S."/>
            <person name="O'Connell B."/>
            <person name="Chang D."/>
            <person name="Weber S."/>
            <person name="Shapiro B."/>
        </authorList>
    </citation>
    <scope>NUCLEOTIDE SEQUENCE [LARGE SCALE GENOMIC DNA]</scope>
    <source>
        <strain evidence="2">BTP2013</strain>
        <tissue evidence="2">Blood</tissue>
    </source>
</reference>
<evidence type="ECO:0000256" key="1">
    <source>
        <dbReference type="SAM" id="MobiDB-lite"/>
    </source>
</evidence>
<protein>
    <submittedName>
        <fullName evidence="2">Uncharacterized protein</fullName>
    </submittedName>
</protein>
<evidence type="ECO:0000313" key="3">
    <source>
        <dbReference type="Proteomes" id="UP000190648"/>
    </source>
</evidence>
<proteinExistence type="predicted"/>